<dbReference type="EMBL" id="VSRR010028251">
    <property type="protein sequence ID" value="MPC68705.1"/>
    <property type="molecule type" value="Genomic_DNA"/>
</dbReference>
<dbReference type="AlphaFoldDB" id="A0A5B7HGQ9"/>
<sequence length="67" mass="7036">MRAAGPGGAGPALPARGSNKTQTDLMAAWGAWRHVCRRACCMITTPIQRPSREISAGPCDSSSPRRG</sequence>
<name>A0A5B7HGQ9_PORTR</name>
<accession>A0A5B7HGQ9</accession>
<proteinExistence type="predicted"/>
<organism evidence="1 2">
    <name type="scientific">Portunus trituberculatus</name>
    <name type="common">Swimming crab</name>
    <name type="synonym">Neptunus trituberculatus</name>
    <dbReference type="NCBI Taxonomy" id="210409"/>
    <lineage>
        <taxon>Eukaryota</taxon>
        <taxon>Metazoa</taxon>
        <taxon>Ecdysozoa</taxon>
        <taxon>Arthropoda</taxon>
        <taxon>Crustacea</taxon>
        <taxon>Multicrustacea</taxon>
        <taxon>Malacostraca</taxon>
        <taxon>Eumalacostraca</taxon>
        <taxon>Eucarida</taxon>
        <taxon>Decapoda</taxon>
        <taxon>Pleocyemata</taxon>
        <taxon>Brachyura</taxon>
        <taxon>Eubrachyura</taxon>
        <taxon>Portunoidea</taxon>
        <taxon>Portunidae</taxon>
        <taxon>Portuninae</taxon>
        <taxon>Portunus</taxon>
    </lineage>
</organism>
<gene>
    <name evidence="1" type="ORF">E2C01_062909</name>
</gene>
<protein>
    <submittedName>
        <fullName evidence="1">Uncharacterized protein</fullName>
    </submittedName>
</protein>
<comment type="caution">
    <text evidence="1">The sequence shown here is derived from an EMBL/GenBank/DDBJ whole genome shotgun (WGS) entry which is preliminary data.</text>
</comment>
<evidence type="ECO:0000313" key="1">
    <source>
        <dbReference type="EMBL" id="MPC68705.1"/>
    </source>
</evidence>
<reference evidence="1 2" key="1">
    <citation type="submission" date="2019-05" db="EMBL/GenBank/DDBJ databases">
        <title>Another draft genome of Portunus trituberculatus and its Hox gene families provides insights of decapod evolution.</title>
        <authorList>
            <person name="Jeong J.-H."/>
            <person name="Song I."/>
            <person name="Kim S."/>
            <person name="Choi T."/>
            <person name="Kim D."/>
            <person name="Ryu S."/>
            <person name="Kim W."/>
        </authorList>
    </citation>
    <scope>NUCLEOTIDE SEQUENCE [LARGE SCALE GENOMIC DNA]</scope>
    <source>
        <tissue evidence="1">Muscle</tissue>
    </source>
</reference>
<keyword evidence="2" id="KW-1185">Reference proteome</keyword>
<dbReference type="Proteomes" id="UP000324222">
    <property type="component" value="Unassembled WGS sequence"/>
</dbReference>
<evidence type="ECO:0000313" key="2">
    <source>
        <dbReference type="Proteomes" id="UP000324222"/>
    </source>
</evidence>